<dbReference type="Gene3D" id="3.40.640.10">
    <property type="entry name" value="Type I PLP-dependent aspartate aminotransferase-like (Major domain)"/>
    <property type="match status" value="1"/>
</dbReference>
<dbReference type="PANTHER" id="PTHR43713">
    <property type="entry name" value="GLUTAMATE-1-SEMIALDEHYDE 2,1-AMINOMUTASE"/>
    <property type="match status" value="1"/>
</dbReference>
<accession>A0A0S1SSR6</accession>
<dbReference type="PANTHER" id="PTHR43713:SF3">
    <property type="entry name" value="GLUTAMATE-1-SEMIALDEHYDE 2,1-AMINOMUTASE 1, CHLOROPLASTIC-RELATED"/>
    <property type="match status" value="1"/>
</dbReference>
<evidence type="ECO:0000313" key="5">
    <source>
        <dbReference type="Proteomes" id="UP000069135"/>
    </source>
</evidence>
<accession>A0A0S1SNP8</accession>
<gene>
    <name evidence="4" type="ORF">PeribacterD1_0948</name>
</gene>
<dbReference type="InterPro" id="IPR005814">
    <property type="entry name" value="Aminotrans_3"/>
</dbReference>
<evidence type="ECO:0000256" key="3">
    <source>
        <dbReference type="RuleBase" id="RU003560"/>
    </source>
</evidence>
<comment type="cofactor">
    <cofactor evidence="1">
        <name>pyridoxal 5'-phosphate</name>
        <dbReference type="ChEBI" id="CHEBI:597326"/>
    </cofactor>
</comment>
<dbReference type="KEGG" id="prf:PeribacterA2_0948"/>
<dbReference type="EMBL" id="CP013065">
    <property type="protein sequence ID" value="ALM13614.1"/>
    <property type="molecule type" value="Genomic_DNA"/>
</dbReference>
<evidence type="ECO:0000256" key="1">
    <source>
        <dbReference type="ARBA" id="ARBA00001933"/>
    </source>
</evidence>
<reference evidence="4 5" key="2">
    <citation type="journal article" date="2016" name="PeerJ">
        <title>Analysis of five complete genome sequences for members of the class Peribacteria in the recently recognized Peregrinibacteria bacterial phylum.</title>
        <authorList>
            <person name="Anantharaman K."/>
            <person name="Brown C.T."/>
            <person name="Burstein D."/>
            <person name="Castelle C.J."/>
            <person name="Probst A.J."/>
            <person name="Thomas B.C."/>
            <person name="Williams K.H."/>
            <person name="Banfield J.F."/>
        </authorList>
    </citation>
    <scope>NUCLEOTIDE SEQUENCE [LARGE SCALE GENOMIC DNA]</scope>
    <source>
        <strain evidence="4">RIFOXYD1_FULL_PER-ii_59_16</strain>
    </source>
</reference>
<comment type="similarity">
    <text evidence="3">Belongs to the class-III pyridoxal-phosphate-dependent aminotransferase family.</text>
</comment>
<dbReference type="SUPFAM" id="SSF53383">
    <property type="entry name" value="PLP-dependent transferases"/>
    <property type="match status" value="1"/>
</dbReference>
<sequence length="436" mass="48083">MGKGQDLYHKAKTLIPGGTQLLSKRPELHLPEGWPSYYSRAQGAEVWDLDGKRYLDMGFSGIGSTVLGFADPDVDNAVRRTIDAGTMCTLNPPEEVELAELLVELHPWAQMVRYARCGGEAMAVAIRIARAHTGREKIAFCGYHGWHDWYLAANLADDDVLDGHLLPGLDPKGVPRGLKGTMLPFRYNKIEALEKIVAEHGTELAAISMEPMREHGPENDFLKKIRALATQCGAVLIFDEVTSGFRVNCGGIHLTLGTEPDIAVFAKAIGNGYPCAAIIGRSSVMESAQKTFISSTYWTERIGPTAGLATIQKFREQKVHEHLIRMGKLVQEGWKRAAENTGLKLEIDGIEPLSHFTIHSDFGEAPRTLYTQLMLPKGYLALNKFYAMFAHTEEQVRPYLAATEEVFGIVAKAIKEGKVLEMLNGPVAHAGFKRLT</sequence>
<dbReference type="Proteomes" id="UP000069135">
    <property type="component" value="Chromosome"/>
</dbReference>
<dbReference type="InterPro" id="IPR015422">
    <property type="entry name" value="PyrdxlP-dep_Trfase_small"/>
</dbReference>
<dbReference type="GO" id="GO:0030170">
    <property type="term" value="F:pyridoxal phosphate binding"/>
    <property type="evidence" value="ECO:0007669"/>
    <property type="project" value="InterPro"/>
</dbReference>
<accession>A0A0S1SKD9</accession>
<evidence type="ECO:0000256" key="2">
    <source>
        <dbReference type="ARBA" id="ARBA00022898"/>
    </source>
</evidence>
<dbReference type="STRING" id="1735162.PeribacterB2_0950"/>
<protein>
    <submittedName>
        <fullName evidence="4">Glutamate-1-semialdehyde 2,1-aminomutase</fullName>
    </submittedName>
</protein>
<evidence type="ECO:0000313" key="4">
    <source>
        <dbReference type="EMBL" id="ALM13614.1"/>
    </source>
</evidence>
<dbReference type="Pfam" id="PF00202">
    <property type="entry name" value="Aminotran_3"/>
    <property type="match status" value="1"/>
</dbReference>
<proteinExistence type="inferred from homology"/>
<accession>A0A0S1SPF5</accession>
<keyword evidence="2 3" id="KW-0663">Pyridoxal phosphate</keyword>
<dbReference type="GO" id="GO:0008483">
    <property type="term" value="F:transaminase activity"/>
    <property type="evidence" value="ECO:0007669"/>
    <property type="project" value="InterPro"/>
</dbReference>
<organism evidence="4 5">
    <name type="scientific">Candidatus Peribacter riflensis</name>
    <dbReference type="NCBI Taxonomy" id="1735162"/>
    <lineage>
        <taxon>Bacteria</taxon>
        <taxon>Candidatus Peregrinibacteriota</taxon>
        <taxon>Candidatus Peribacteria</taxon>
        <taxon>Candidatus Peribacterales</taxon>
        <taxon>Candidatus Peribacteraceae</taxon>
        <taxon>Candidatus Peribacter</taxon>
    </lineage>
</organism>
<dbReference type="InterPro" id="IPR015421">
    <property type="entry name" value="PyrdxlP-dep_Trfase_major"/>
</dbReference>
<name>A0A0S1SKD9_9BACT</name>
<reference evidence="5" key="1">
    <citation type="submission" date="2015-10" db="EMBL/GenBank/DDBJ databases">
        <title>Analysis of five complete genome sequences for members of the class Peribacteria in the recently recognized Peregrinibacteria bacterial phylum.</title>
        <authorList>
            <person name="Anantharaman K."/>
            <person name="Brown C.T."/>
            <person name="Burstein D."/>
            <person name="Castelle C.J."/>
            <person name="Probst A.J."/>
            <person name="Thomas B.C."/>
            <person name="Williams K.H."/>
            <person name="Banfield J.F."/>
        </authorList>
    </citation>
    <scope>NUCLEOTIDE SEQUENCE [LARGE SCALE GENOMIC DNA]</scope>
</reference>
<dbReference type="InterPro" id="IPR015424">
    <property type="entry name" value="PyrdxlP-dep_Trfase"/>
</dbReference>
<dbReference type="Gene3D" id="3.90.1150.10">
    <property type="entry name" value="Aspartate Aminotransferase, domain 1"/>
    <property type="match status" value="1"/>
</dbReference>
<accession>A0A0S1SZ16</accession>
<dbReference type="PATRIC" id="fig|1735161.3.peg.927"/>
<dbReference type="AlphaFoldDB" id="A0A0S1SKD9"/>